<dbReference type="AlphaFoldDB" id="A0A8R7R111"/>
<evidence type="ECO:0000256" key="1">
    <source>
        <dbReference type="SAM" id="MobiDB-lite"/>
    </source>
</evidence>
<reference evidence="2" key="3">
    <citation type="submission" date="2022-06" db="UniProtKB">
        <authorList>
            <consortium name="EnsemblPlants"/>
        </authorList>
    </citation>
    <scope>IDENTIFICATION</scope>
</reference>
<dbReference type="Gramene" id="TuG1812G0700002275.01.T02">
    <property type="protein sequence ID" value="TuG1812G0700002275.01.T02"/>
    <property type="gene ID" value="TuG1812G0700002275.01"/>
</dbReference>
<dbReference type="EnsemblPlants" id="TuG1812G0700002275.01.T02">
    <property type="protein sequence ID" value="TuG1812G0700002275.01.T02"/>
    <property type="gene ID" value="TuG1812G0700002275.01"/>
</dbReference>
<reference evidence="3" key="1">
    <citation type="journal article" date="2013" name="Nature">
        <title>Draft genome of the wheat A-genome progenitor Triticum urartu.</title>
        <authorList>
            <person name="Ling H.Q."/>
            <person name="Zhao S."/>
            <person name="Liu D."/>
            <person name="Wang J."/>
            <person name="Sun H."/>
            <person name="Zhang C."/>
            <person name="Fan H."/>
            <person name="Li D."/>
            <person name="Dong L."/>
            <person name="Tao Y."/>
            <person name="Gao C."/>
            <person name="Wu H."/>
            <person name="Li Y."/>
            <person name="Cui Y."/>
            <person name="Guo X."/>
            <person name="Zheng S."/>
            <person name="Wang B."/>
            <person name="Yu K."/>
            <person name="Liang Q."/>
            <person name="Yang W."/>
            <person name="Lou X."/>
            <person name="Chen J."/>
            <person name="Feng M."/>
            <person name="Jian J."/>
            <person name="Zhang X."/>
            <person name="Luo G."/>
            <person name="Jiang Y."/>
            <person name="Liu J."/>
            <person name="Wang Z."/>
            <person name="Sha Y."/>
            <person name="Zhang B."/>
            <person name="Wu H."/>
            <person name="Tang D."/>
            <person name="Shen Q."/>
            <person name="Xue P."/>
            <person name="Zou S."/>
            <person name="Wang X."/>
            <person name="Liu X."/>
            <person name="Wang F."/>
            <person name="Yang Y."/>
            <person name="An X."/>
            <person name="Dong Z."/>
            <person name="Zhang K."/>
            <person name="Zhang X."/>
            <person name="Luo M.C."/>
            <person name="Dvorak J."/>
            <person name="Tong Y."/>
            <person name="Wang J."/>
            <person name="Yang H."/>
            <person name="Li Z."/>
            <person name="Wang D."/>
            <person name="Zhang A."/>
            <person name="Wang J."/>
        </authorList>
    </citation>
    <scope>NUCLEOTIDE SEQUENCE</scope>
    <source>
        <strain evidence="3">cv. G1812</strain>
    </source>
</reference>
<sequence>FPFLYTQSKIPFSLHLVGSSRPVLPRCHLRRRRERSAPLPRAASSRPASRHPALELAASDHLSIGFVLLRLDSVRHSRIHAGGAARSAASCLACRREQDDRENSLFIRSVGHAVALAHLAWEAVVVHLYVELEWSTCIRRSGRGRRVDGDGGSCARRRGGGPAARGEAGPAWQEVATRWSRMVVERCRSWRRRAARCSGA</sequence>
<organism evidence="2 3">
    <name type="scientific">Triticum urartu</name>
    <name type="common">Red wild einkorn</name>
    <name type="synonym">Crithodium urartu</name>
    <dbReference type="NCBI Taxonomy" id="4572"/>
    <lineage>
        <taxon>Eukaryota</taxon>
        <taxon>Viridiplantae</taxon>
        <taxon>Streptophyta</taxon>
        <taxon>Embryophyta</taxon>
        <taxon>Tracheophyta</taxon>
        <taxon>Spermatophyta</taxon>
        <taxon>Magnoliopsida</taxon>
        <taxon>Liliopsida</taxon>
        <taxon>Poales</taxon>
        <taxon>Poaceae</taxon>
        <taxon>BOP clade</taxon>
        <taxon>Pooideae</taxon>
        <taxon>Triticodae</taxon>
        <taxon>Triticeae</taxon>
        <taxon>Triticinae</taxon>
        <taxon>Triticum</taxon>
    </lineage>
</organism>
<name>A0A8R7R111_TRIUA</name>
<dbReference type="Proteomes" id="UP000015106">
    <property type="component" value="Chromosome 7"/>
</dbReference>
<proteinExistence type="predicted"/>
<evidence type="ECO:0000313" key="3">
    <source>
        <dbReference type="Proteomes" id="UP000015106"/>
    </source>
</evidence>
<reference evidence="2" key="2">
    <citation type="submission" date="2018-03" db="EMBL/GenBank/DDBJ databases">
        <title>The Triticum urartu genome reveals the dynamic nature of wheat genome evolution.</title>
        <authorList>
            <person name="Ling H."/>
            <person name="Ma B."/>
            <person name="Shi X."/>
            <person name="Liu H."/>
            <person name="Dong L."/>
            <person name="Sun H."/>
            <person name="Cao Y."/>
            <person name="Gao Q."/>
            <person name="Zheng S."/>
            <person name="Li Y."/>
            <person name="Yu Y."/>
            <person name="Du H."/>
            <person name="Qi M."/>
            <person name="Li Y."/>
            <person name="Yu H."/>
            <person name="Cui Y."/>
            <person name="Wang N."/>
            <person name="Chen C."/>
            <person name="Wu H."/>
            <person name="Zhao Y."/>
            <person name="Zhang J."/>
            <person name="Li Y."/>
            <person name="Zhou W."/>
            <person name="Zhang B."/>
            <person name="Hu W."/>
            <person name="Eijk M."/>
            <person name="Tang J."/>
            <person name="Witsenboer H."/>
            <person name="Zhao S."/>
            <person name="Li Z."/>
            <person name="Zhang A."/>
            <person name="Wang D."/>
            <person name="Liang C."/>
        </authorList>
    </citation>
    <scope>NUCLEOTIDE SEQUENCE [LARGE SCALE GENOMIC DNA]</scope>
    <source>
        <strain evidence="2">cv. G1812</strain>
    </source>
</reference>
<feature type="region of interest" description="Disordered" evidence="1">
    <location>
        <begin position="142"/>
        <end position="169"/>
    </location>
</feature>
<protein>
    <submittedName>
        <fullName evidence="2">Uncharacterized protein</fullName>
    </submittedName>
</protein>
<accession>A0A8R7R111</accession>
<keyword evidence="3" id="KW-1185">Reference proteome</keyword>
<evidence type="ECO:0000313" key="2">
    <source>
        <dbReference type="EnsemblPlants" id="TuG1812G0700002275.01.T02"/>
    </source>
</evidence>